<keyword evidence="1" id="KW-0472">Membrane</keyword>
<dbReference type="EMBL" id="HACG01020703">
    <property type="protein sequence ID" value="CEK67568.1"/>
    <property type="molecule type" value="Transcribed_RNA"/>
</dbReference>
<reference evidence="2" key="1">
    <citation type="submission" date="2014-12" db="EMBL/GenBank/DDBJ databases">
        <title>Insight into the proteome of Arion vulgaris.</title>
        <authorList>
            <person name="Aradska J."/>
            <person name="Bulat T."/>
            <person name="Smidak R."/>
            <person name="Sarate P."/>
            <person name="Gangsoo J."/>
            <person name="Sialana F."/>
            <person name="Bilban M."/>
            <person name="Lubec G."/>
        </authorList>
    </citation>
    <scope>NUCLEOTIDE SEQUENCE</scope>
    <source>
        <tissue evidence="2">Skin</tissue>
    </source>
</reference>
<accession>A0A0B6ZG97</accession>
<name>A0A0B6ZG97_9EUPU</name>
<keyword evidence="1" id="KW-1133">Transmembrane helix</keyword>
<sequence>STYRLIGLLHSDDDNKLSSYLLSLLLAIALIVSRTEILYSMSHRHYIVGGIPIKSACCPRNQN</sequence>
<keyword evidence="1" id="KW-0812">Transmembrane</keyword>
<dbReference type="AlphaFoldDB" id="A0A0B6ZG97"/>
<proteinExistence type="predicted"/>
<gene>
    <name evidence="2" type="primary">ORF63121</name>
</gene>
<protein>
    <submittedName>
        <fullName evidence="2">Uncharacterized protein</fullName>
    </submittedName>
</protein>
<organism evidence="2">
    <name type="scientific">Arion vulgaris</name>
    <dbReference type="NCBI Taxonomy" id="1028688"/>
    <lineage>
        <taxon>Eukaryota</taxon>
        <taxon>Metazoa</taxon>
        <taxon>Spiralia</taxon>
        <taxon>Lophotrochozoa</taxon>
        <taxon>Mollusca</taxon>
        <taxon>Gastropoda</taxon>
        <taxon>Heterobranchia</taxon>
        <taxon>Euthyneura</taxon>
        <taxon>Panpulmonata</taxon>
        <taxon>Eupulmonata</taxon>
        <taxon>Stylommatophora</taxon>
        <taxon>Helicina</taxon>
        <taxon>Arionoidea</taxon>
        <taxon>Arionidae</taxon>
        <taxon>Arion</taxon>
    </lineage>
</organism>
<feature type="transmembrane region" description="Helical" evidence="1">
    <location>
        <begin position="20"/>
        <end position="39"/>
    </location>
</feature>
<evidence type="ECO:0000313" key="2">
    <source>
        <dbReference type="EMBL" id="CEK67568.1"/>
    </source>
</evidence>
<evidence type="ECO:0000256" key="1">
    <source>
        <dbReference type="SAM" id="Phobius"/>
    </source>
</evidence>
<feature type="non-terminal residue" evidence="2">
    <location>
        <position position="1"/>
    </location>
</feature>